<evidence type="ECO:0000256" key="1">
    <source>
        <dbReference type="SAM" id="MobiDB-lite"/>
    </source>
</evidence>
<feature type="compositionally biased region" description="Basic and acidic residues" evidence="1">
    <location>
        <begin position="44"/>
        <end position="66"/>
    </location>
</feature>
<name>A0ABR1BA65_POLSC</name>
<proteinExistence type="predicted"/>
<feature type="region of interest" description="Disordered" evidence="1">
    <location>
        <begin position="37"/>
        <end position="73"/>
    </location>
</feature>
<keyword evidence="3" id="KW-1185">Reference proteome</keyword>
<sequence>MDLWWPRKPSEPLQFDDMIKKLSTKRVKLQAGKYCPGQLLTTGKDTDKERTTTSETTHFGETREASESQMGAQ</sequence>
<reference evidence="2 3" key="1">
    <citation type="submission" date="2023-09" db="EMBL/GenBank/DDBJ databases">
        <title>Genomes of two closely related lineages of the louse Polyplax serrata with different host specificities.</title>
        <authorList>
            <person name="Martinu J."/>
            <person name="Tarabai H."/>
            <person name="Stefka J."/>
            <person name="Hypsa V."/>
        </authorList>
    </citation>
    <scope>NUCLEOTIDE SEQUENCE [LARGE SCALE GENOMIC DNA]</scope>
    <source>
        <strain evidence="2">98ZLc_SE</strain>
    </source>
</reference>
<evidence type="ECO:0000313" key="2">
    <source>
        <dbReference type="EMBL" id="KAK6640222.1"/>
    </source>
</evidence>
<gene>
    <name evidence="2" type="ORF">RUM44_011908</name>
</gene>
<dbReference type="EMBL" id="JAWJWF010000001">
    <property type="protein sequence ID" value="KAK6640222.1"/>
    <property type="molecule type" value="Genomic_DNA"/>
</dbReference>
<protein>
    <submittedName>
        <fullName evidence="2">Uncharacterized protein</fullName>
    </submittedName>
</protein>
<dbReference type="Proteomes" id="UP001359485">
    <property type="component" value="Unassembled WGS sequence"/>
</dbReference>
<accession>A0ABR1BA65</accession>
<evidence type="ECO:0000313" key="3">
    <source>
        <dbReference type="Proteomes" id="UP001359485"/>
    </source>
</evidence>
<organism evidence="2 3">
    <name type="scientific">Polyplax serrata</name>
    <name type="common">Common mouse louse</name>
    <dbReference type="NCBI Taxonomy" id="468196"/>
    <lineage>
        <taxon>Eukaryota</taxon>
        <taxon>Metazoa</taxon>
        <taxon>Ecdysozoa</taxon>
        <taxon>Arthropoda</taxon>
        <taxon>Hexapoda</taxon>
        <taxon>Insecta</taxon>
        <taxon>Pterygota</taxon>
        <taxon>Neoptera</taxon>
        <taxon>Paraneoptera</taxon>
        <taxon>Psocodea</taxon>
        <taxon>Troctomorpha</taxon>
        <taxon>Phthiraptera</taxon>
        <taxon>Anoplura</taxon>
        <taxon>Polyplacidae</taxon>
        <taxon>Polyplax</taxon>
    </lineage>
</organism>
<comment type="caution">
    <text evidence="2">The sequence shown here is derived from an EMBL/GenBank/DDBJ whole genome shotgun (WGS) entry which is preliminary data.</text>
</comment>